<keyword evidence="3" id="KW-0804">Transcription</keyword>
<proteinExistence type="predicted"/>
<dbReference type="AlphaFoldDB" id="I1D4S1"/>
<dbReference type="PANTHER" id="PTHR44846">
    <property type="entry name" value="MANNOSYL-D-GLYCERATE TRANSPORT/METABOLISM SYSTEM REPRESSOR MNGR-RELATED"/>
    <property type="match status" value="1"/>
</dbReference>
<dbReference type="EMBL" id="CM001484">
    <property type="protein sequence ID" value="EIE99945.1"/>
    <property type="molecule type" value="Genomic_DNA"/>
</dbReference>
<evidence type="ECO:0000256" key="2">
    <source>
        <dbReference type="ARBA" id="ARBA00023125"/>
    </source>
</evidence>
<dbReference type="PROSITE" id="PS50949">
    <property type="entry name" value="HTH_GNTR"/>
    <property type="match status" value="1"/>
</dbReference>
<evidence type="ECO:0000256" key="3">
    <source>
        <dbReference type="ARBA" id="ARBA00023163"/>
    </source>
</evidence>
<dbReference type="InterPro" id="IPR036390">
    <property type="entry name" value="WH_DNA-bd_sf"/>
</dbReference>
<keyword evidence="2" id="KW-0238">DNA-binding</keyword>
<gene>
    <name evidence="5" type="ORF">SacglDRAFT_03079</name>
</gene>
<dbReference type="GO" id="GO:0003677">
    <property type="term" value="F:DNA binding"/>
    <property type="evidence" value="ECO:0007669"/>
    <property type="project" value="UniProtKB-KW"/>
</dbReference>
<dbReference type="PANTHER" id="PTHR44846:SF17">
    <property type="entry name" value="GNTR-FAMILY TRANSCRIPTIONAL REGULATOR"/>
    <property type="match status" value="1"/>
</dbReference>
<dbReference type="CDD" id="cd07377">
    <property type="entry name" value="WHTH_GntR"/>
    <property type="match status" value="1"/>
</dbReference>
<sequence length="106" mass="11953">MLRVAPRSAREHSVAQFYRAAMNGPERKKYNPENKTGYEYVLLADHLAGLIEKGEWPVGSRIPGERALSEEYGVALDPVRKATRILRERGLVQTLKSKGTFVSPRD</sequence>
<name>I1D4S1_9PSEU</name>
<reference evidence="5 6" key="1">
    <citation type="submission" date="2011-09" db="EMBL/GenBank/DDBJ databases">
        <authorList>
            <consortium name="US DOE Joint Genome Institute (JGI-PGF)"/>
            <person name="Lucas S."/>
            <person name="Han J."/>
            <person name="Lapidus A."/>
            <person name="Cheng J.-F."/>
            <person name="Goodwin L."/>
            <person name="Pitluck S."/>
            <person name="Peters L."/>
            <person name="Land M.L."/>
            <person name="Hauser L."/>
            <person name="Brambilla E."/>
            <person name="Klenk H.-P."/>
            <person name="Woyke T.J."/>
        </authorList>
    </citation>
    <scope>NUCLEOTIDE SEQUENCE [LARGE SCALE GENOMIC DNA]</scope>
    <source>
        <strain evidence="5 6">K62</strain>
    </source>
</reference>
<dbReference type="Proteomes" id="UP000005087">
    <property type="component" value="Chromosome"/>
</dbReference>
<organism evidence="5 6">
    <name type="scientific">Saccharomonospora glauca K62</name>
    <dbReference type="NCBI Taxonomy" id="928724"/>
    <lineage>
        <taxon>Bacteria</taxon>
        <taxon>Bacillati</taxon>
        <taxon>Actinomycetota</taxon>
        <taxon>Actinomycetes</taxon>
        <taxon>Pseudonocardiales</taxon>
        <taxon>Pseudonocardiaceae</taxon>
        <taxon>Saccharomonospora</taxon>
    </lineage>
</organism>
<accession>I1D4S1</accession>
<reference evidence="6" key="2">
    <citation type="submission" date="2012-01" db="EMBL/GenBank/DDBJ databases">
        <title>Noncontiguous Finished sequence of chromosome of Saccharomonospora glauca K62.</title>
        <authorList>
            <consortium name="US DOE Joint Genome Institute"/>
            <person name="Lucas S."/>
            <person name="Han J."/>
            <person name="Lapidus A."/>
            <person name="Cheng J.-F."/>
            <person name="Goodwin L."/>
            <person name="Pitluck S."/>
            <person name="Peters L."/>
            <person name="Mikhailova N."/>
            <person name="Held B."/>
            <person name="Detter J.C."/>
            <person name="Han C."/>
            <person name="Tapia R."/>
            <person name="Land M."/>
            <person name="Hauser L."/>
            <person name="Kyrpides N."/>
            <person name="Ivanova N."/>
            <person name="Pagani I."/>
            <person name="Brambilla E.-M."/>
            <person name="Klenk H.-P."/>
            <person name="Woyke T."/>
        </authorList>
    </citation>
    <scope>NUCLEOTIDE SEQUENCE [LARGE SCALE GENOMIC DNA]</scope>
    <source>
        <strain evidence="6">K62</strain>
    </source>
</reference>
<evidence type="ECO:0000313" key="5">
    <source>
        <dbReference type="EMBL" id="EIE99945.1"/>
    </source>
</evidence>
<dbReference type="SUPFAM" id="SSF46785">
    <property type="entry name" value="Winged helix' DNA-binding domain"/>
    <property type="match status" value="1"/>
</dbReference>
<keyword evidence="6" id="KW-1185">Reference proteome</keyword>
<dbReference type="GO" id="GO:0045892">
    <property type="term" value="P:negative regulation of DNA-templated transcription"/>
    <property type="evidence" value="ECO:0007669"/>
    <property type="project" value="TreeGrafter"/>
</dbReference>
<dbReference type="GO" id="GO:0003700">
    <property type="term" value="F:DNA-binding transcription factor activity"/>
    <property type="evidence" value="ECO:0007669"/>
    <property type="project" value="InterPro"/>
</dbReference>
<dbReference type="Pfam" id="PF00392">
    <property type="entry name" value="GntR"/>
    <property type="match status" value="1"/>
</dbReference>
<evidence type="ECO:0000313" key="6">
    <source>
        <dbReference type="Proteomes" id="UP000005087"/>
    </source>
</evidence>
<dbReference type="SMART" id="SM00345">
    <property type="entry name" value="HTH_GNTR"/>
    <property type="match status" value="1"/>
</dbReference>
<dbReference type="Gene3D" id="1.10.10.10">
    <property type="entry name" value="Winged helix-like DNA-binding domain superfamily/Winged helix DNA-binding domain"/>
    <property type="match status" value="1"/>
</dbReference>
<dbReference type="InterPro" id="IPR050679">
    <property type="entry name" value="Bact_HTH_transcr_reg"/>
</dbReference>
<protein>
    <submittedName>
        <fullName evidence="5">Transcriptional regulator</fullName>
    </submittedName>
</protein>
<keyword evidence="1" id="KW-0805">Transcription regulation</keyword>
<evidence type="ECO:0000259" key="4">
    <source>
        <dbReference type="PROSITE" id="PS50949"/>
    </source>
</evidence>
<feature type="domain" description="HTH gntR-type" evidence="4">
    <location>
        <begin position="37"/>
        <end position="105"/>
    </location>
</feature>
<dbReference type="eggNOG" id="COG2188">
    <property type="taxonomic scope" value="Bacteria"/>
</dbReference>
<dbReference type="STRING" id="928724.SacglDRAFT_03079"/>
<dbReference type="InterPro" id="IPR036388">
    <property type="entry name" value="WH-like_DNA-bd_sf"/>
</dbReference>
<dbReference type="HOGENOM" id="CLU_017584_16_4_11"/>
<evidence type="ECO:0000256" key="1">
    <source>
        <dbReference type="ARBA" id="ARBA00023015"/>
    </source>
</evidence>
<dbReference type="InterPro" id="IPR000524">
    <property type="entry name" value="Tscrpt_reg_HTH_GntR"/>
</dbReference>